<dbReference type="AlphaFoldDB" id="A0A9P8VBD1"/>
<dbReference type="Pfam" id="PF00722">
    <property type="entry name" value="Glyco_hydro_16"/>
    <property type="match status" value="1"/>
</dbReference>
<dbReference type="OrthoDB" id="4388755at2759"/>
<feature type="domain" description="GH16" evidence="2">
    <location>
        <begin position="64"/>
        <end position="309"/>
    </location>
</feature>
<evidence type="ECO:0000256" key="1">
    <source>
        <dbReference type="SAM" id="SignalP"/>
    </source>
</evidence>
<accession>A0A9P8VBD1</accession>
<evidence type="ECO:0000313" key="3">
    <source>
        <dbReference type="EMBL" id="KAH6687440.1"/>
    </source>
</evidence>
<evidence type="ECO:0000313" key="4">
    <source>
        <dbReference type="Proteomes" id="UP000770015"/>
    </source>
</evidence>
<dbReference type="Proteomes" id="UP000770015">
    <property type="component" value="Unassembled WGS sequence"/>
</dbReference>
<dbReference type="GO" id="GO:0004553">
    <property type="term" value="F:hydrolase activity, hydrolyzing O-glycosyl compounds"/>
    <property type="evidence" value="ECO:0007669"/>
    <property type="project" value="InterPro"/>
</dbReference>
<dbReference type="SUPFAM" id="SSF49899">
    <property type="entry name" value="Concanavalin A-like lectins/glucanases"/>
    <property type="match status" value="1"/>
</dbReference>
<evidence type="ECO:0000259" key="2">
    <source>
        <dbReference type="PROSITE" id="PS51762"/>
    </source>
</evidence>
<protein>
    <submittedName>
        <fullName evidence="3">Concanavalin A-like lectin/glucanase domain-containing protein</fullName>
    </submittedName>
</protein>
<feature type="signal peptide" evidence="1">
    <location>
        <begin position="1"/>
        <end position="27"/>
    </location>
</feature>
<sequence>MPTEAMVSPHPLQVPAALLLLATTSAARDTLSPIDDNDCGCFKTNDSSDAYFANHLFLDFRSLSDYAGVPPLVQHDKTSSSQVTSAYFSSDEWTRNWAIQSWNNSATLGTSSSDATVPMFNSPRNIYIEGEAGSDKSHLTLRTSRSASSQSSAEFESVVSNYQHLSIRMYARTQGSPGACTAVFTYRDVETSLADVQEADIEFLTSGPTNLVQYTNQPSFTAEGETVEGASRNASLPQDLTWDDWAVHRLDWTPGKTTWYVDGEEIWANGFQAPRDPARVLFNAWSDGGSWSALFAALMLEIWLGRPSS</sequence>
<dbReference type="InterPro" id="IPR000757">
    <property type="entry name" value="Beta-glucanase-like"/>
</dbReference>
<dbReference type="EMBL" id="JAGSXJ010000011">
    <property type="protein sequence ID" value="KAH6687440.1"/>
    <property type="molecule type" value="Genomic_DNA"/>
</dbReference>
<feature type="chain" id="PRO_5040307352" evidence="1">
    <location>
        <begin position="28"/>
        <end position="309"/>
    </location>
</feature>
<dbReference type="PROSITE" id="PS51762">
    <property type="entry name" value="GH16_2"/>
    <property type="match status" value="1"/>
</dbReference>
<dbReference type="PANTHER" id="PTHR38121:SF4">
    <property type="entry name" value="GH16 DOMAIN-CONTAINING PROTEIN-RELATED"/>
    <property type="match status" value="1"/>
</dbReference>
<dbReference type="Gene3D" id="2.60.120.200">
    <property type="match status" value="1"/>
</dbReference>
<reference evidence="3" key="1">
    <citation type="journal article" date="2021" name="Nat. Commun.">
        <title>Genetic determinants of endophytism in the Arabidopsis root mycobiome.</title>
        <authorList>
            <person name="Mesny F."/>
            <person name="Miyauchi S."/>
            <person name="Thiergart T."/>
            <person name="Pickel B."/>
            <person name="Atanasova L."/>
            <person name="Karlsson M."/>
            <person name="Huettel B."/>
            <person name="Barry K.W."/>
            <person name="Haridas S."/>
            <person name="Chen C."/>
            <person name="Bauer D."/>
            <person name="Andreopoulos W."/>
            <person name="Pangilinan J."/>
            <person name="LaButti K."/>
            <person name="Riley R."/>
            <person name="Lipzen A."/>
            <person name="Clum A."/>
            <person name="Drula E."/>
            <person name="Henrissat B."/>
            <person name="Kohler A."/>
            <person name="Grigoriev I.V."/>
            <person name="Martin F.M."/>
            <person name="Hacquard S."/>
        </authorList>
    </citation>
    <scope>NUCLEOTIDE SEQUENCE</scope>
    <source>
        <strain evidence="3">MPI-SDFR-AT-0117</strain>
    </source>
</reference>
<dbReference type="InterPro" id="IPR013320">
    <property type="entry name" value="ConA-like_dom_sf"/>
</dbReference>
<gene>
    <name evidence="3" type="ORF">F5X68DRAFT_240006</name>
</gene>
<comment type="caution">
    <text evidence="3">The sequence shown here is derived from an EMBL/GenBank/DDBJ whole genome shotgun (WGS) entry which is preliminary data.</text>
</comment>
<keyword evidence="1" id="KW-0732">Signal</keyword>
<keyword evidence="4" id="KW-1185">Reference proteome</keyword>
<dbReference type="PANTHER" id="PTHR38121">
    <property type="entry name" value="GH16 DOMAIN-CONTAINING PROTEIN"/>
    <property type="match status" value="1"/>
</dbReference>
<organism evidence="3 4">
    <name type="scientific">Plectosphaerella plurivora</name>
    <dbReference type="NCBI Taxonomy" id="936078"/>
    <lineage>
        <taxon>Eukaryota</taxon>
        <taxon>Fungi</taxon>
        <taxon>Dikarya</taxon>
        <taxon>Ascomycota</taxon>
        <taxon>Pezizomycotina</taxon>
        <taxon>Sordariomycetes</taxon>
        <taxon>Hypocreomycetidae</taxon>
        <taxon>Glomerellales</taxon>
        <taxon>Plectosphaerellaceae</taxon>
        <taxon>Plectosphaerella</taxon>
    </lineage>
</organism>
<dbReference type="GO" id="GO:0005975">
    <property type="term" value="P:carbohydrate metabolic process"/>
    <property type="evidence" value="ECO:0007669"/>
    <property type="project" value="InterPro"/>
</dbReference>
<proteinExistence type="predicted"/>
<dbReference type="CDD" id="cd00413">
    <property type="entry name" value="Glyco_hydrolase_16"/>
    <property type="match status" value="1"/>
</dbReference>
<name>A0A9P8VBD1_9PEZI</name>